<feature type="region of interest" description="Disordered" evidence="1">
    <location>
        <begin position="33"/>
        <end position="70"/>
    </location>
</feature>
<feature type="compositionally biased region" description="Basic and acidic residues" evidence="1">
    <location>
        <begin position="50"/>
        <end position="62"/>
    </location>
</feature>
<evidence type="ECO:0000313" key="2">
    <source>
        <dbReference type="EMBL" id="KAJ9559621.1"/>
    </source>
</evidence>
<evidence type="ECO:0000256" key="1">
    <source>
        <dbReference type="SAM" id="MobiDB-lite"/>
    </source>
</evidence>
<reference evidence="2" key="1">
    <citation type="submission" date="2023-03" db="EMBL/GenBank/DDBJ databases">
        <title>Chromosome-scale reference genome and RAD-based genetic map of yellow starthistle (Centaurea solstitialis) reveal putative structural variation and QTLs associated with invader traits.</title>
        <authorList>
            <person name="Reatini B."/>
            <person name="Cang F.A."/>
            <person name="Jiang Q."/>
            <person name="Mckibben M.T.W."/>
            <person name="Barker M.S."/>
            <person name="Rieseberg L.H."/>
            <person name="Dlugosch K.M."/>
        </authorList>
    </citation>
    <scope>NUCLEOTIDE SEQUENCE</scope>
    <source>
        <strain evidence="2">CAN-66</strain>
        <tissue evidence="2">Leaf</tissue>
    </source>
</reference>
<dbReference type="Proteomes" id="UP001172457">
    <property type="component" value="Chromosome 2"/>
</dbReference>
<dbReference type="PANTHER" id="PTHR33095">
    <property type="entry name" value="OS07G0619500 PROTEIN"/>
    <property type="match status" value="1"/>
</dbReference>
<dbReference type="EMBL" id="JARYMX010000002">
    <property type="protein sequence ID" value="KAJ9559621.1"/>
    <property type="molecule type" value="Genomic_DNA"/>
</dbReference>
<feature type="region of interest" description="Disordered" evidence="1">
    <location>
        <begin position="234"/>
        <end position="287"/>
    </location>
</feature>
<evidence type="ECO:0000313" key="3">
    <source>
        <dbReference type="Proteomes" id="UP001172457"/>
    </source>
</evidence>
<feature type="compositionally biased region" description="Polar residues" evidence="1">
    <location>
        <begin position="168"/>
        <end position="182"/>
    </location>
</feature>
<proteinExistence type="predicted"/>
<feature type="region of interest" description="Disordered" evidence="1">
    <location>
        <begin position="135"/>
        <end position="193"/>
    </location>
</feature>
<feature type="compositionally biased region" description="Basic residues" evidence="1">
    <location>
        <begin position="273"/>
        <end position="284"/>
    </location>
</feature>
<dbReference type="PANTHER" id="PTHR33095:SF127">
    <property type="entry name" value="OS05G0578100 PROTEIN"/>
    <property type="match status" value="1"/>
</dbReference>
<feature type="compositionally biased region" description="Basic and acidic residues" evidence="1">
    <location>
        <begin position="234"/>
        <end position="249"/>
    </location>
</feature>
<dbReference type="InterPro" id="IPR012442">
    <property type="entry name" value="DUF1645_plant"/>
</dbReference>
<protein>
    <submittedName>
        <fullName evidence="2">Uncharacterized protein</fullName>
    </submittedName>
</protein>
<name>A0AA38TSM0_9ASTR</name>
<dbReference type="AlphaFoldDB" id="A0AA38TSM0"/>
<gene>
    <name evidence="2" type="ORF">OSB04_004781</name>
</gene>
<comment type="caution">
    <text evidence="2">The sequence shown here is derived from an EMBL/GenBank/DDBJ whole genome shotgun (WGS) entry which is preliminary data.</text>
</comment>
<accession>A0AA38TSM0</accession>
<dbReference type="Pfam" id="PF07816">
    <property type="entry name" value="DUF1645"/>
    <property type="match status" value="1"/>
</dbReference>
<organism evidence="2 3">
    <name type="scientific">Centaurea solstitialis</name>
    <name type="common">yellow star-thistle</name>
    <dbReference type="NCBI Taxonomy" id="347529"/>
    <lineage>
        <taxon>Eukaryota</taxon>
        <taxon>Viridiplantae</taxon>
        <taxon>Streptophyta</taxon>
        <taxon>Embryophyta</taxon>
        <taxon>Tracheophyta</taxon>
        <taxon>Spermatophyta</taxon>
        <taxon>Magnoliopsida</taxon>
        <taxon>eudicotyledons</taxon>
        <taxon>Gunneridae</taxon>
        <taxon>Pentapetalae</taxon>
        <taxon>asterids</taxon>
        <taxon>campanulids</taxon>
        <taxon>Asterales</taxon>
        <taxon>Asteraceae</taxon>
        <taxon>Carduoideae</taxon>
        <taxon>Cardueae</taxon>
        <taxon>Centaureinae</taxon>
        <taxon>Centaurea</taxon>
    </lineage>
</organism>
<feature type="compositionally biased region" description="Acidic residues" evidence="1">
    <location>
        <begin position="36"/>
        <end position="49"/>
    </location>
</feature>
<keyword evidence="3" id="KW-1185">Reference proteome</keyword>
<sequence>MSSIVSVSPSFSSHSFNSLSDIADRVVQELRSENSLNDDEDDFFDFSSDDDAHANNRTKMAEENDESEFEFPVVSGELKPDSDPMKSDREVLLSSESDQIWPRYPLFDRSLLSDCSEIEPCPTPVARLSLKKLFSEERDSPSSSSSSEADDLERVTPGSYCVWKPKTDQSQTGPQIGSQTGSRGHHKKSYSIGNNISKRWKVRDLLKRSYSDDNYSTGNGNAVVVLSPTIATKKNTDHNEKAKKIEKPAKVASSGVGDVKSSSTKPENNIPVHKSKAAGGHRRPPYAPYRQDQLTLFAHFNGSSRNLYRY</sequence>